<protein>
    <recommendedName>
        <fullName evidence="2">Zinc-ribbon domain-containing protein</fullName>
    </recommendedName>
</protein>
<gene>
    <name evidence="3" type="ORF">GCM10008013_44820</name>
</gene>
<evidence type="ECO:0000256" key="1">
    <source>
        <dbReference type="SAM" id="Phobius"/>
    </source>
</evidence>
<evidence type="ECO:0000313" key="4">
    <source>
        <dbReference type="Proteomes" id="UP000659344"/>
    </source>
</evidence>
<keyword evidence="1" id="KW-0472">Membrane</keyword>
<keyword evidence="1" id="KW-0812">Transmembrane</keyword>
<reference evidence="4" key="1">
    <citation type="journal article" date="2019" name="Int. J. Syst. Evol. Microbiol.">
        <title>The Global Catalogue of Microorganisms (GCM) 10K type strain sequencing project: providing services to taxonomists for standard genome sequencing and annotation.</title>
        <authorList>
            <consortium name="The Broad Institute Genomics Platform"/>
            <consortium name="The Broad Institute Genome Sequencing Center for Infectious Disease"/>
            <person name="Wu L."/>
            <person name="Ma J."/>
        </authorList>
    </citation>
    <scope>NUCLEOTIDE SEQUENCE [LARGE SCALE GENOMIC DNA]</scope>
    <source>
        <strain evidence="4">CGMCC 1.12769</strain>
    </source>
</reference>
<feature type="transmembrane region" description="Helical" evidence="1">
    <location>
        <begin position="186"/>
        <end position="209"/>
    </location>
</feature>
<feature type="transmembrane region" description="Helical" evidence="1">
    <location>
        <begin position="129"/>
        <end position="148"/>
    </location>
</feature>
<feature type="domain" description="Zinc-ribbon" evidence="2">
    <location>
        <begin position="2"/>
        <end position="22"/>
    </location>
</feature>
<evidence type="ECO:0000313" key="3">
    <source>
        <dbReference type="EMBL" id="GGH37395.1"/>
    </source>
</evidence>
<dbReference type="RefSeq" id="WP_188542123.1">
    <property type="nucleotide sequence ID" value="NZ_BMFT01000005.1"/>
</dbReference>
<dbReference type="Pfam" id="PF13240">
    <property type="entry name" value="Zn_Ribbon_1"/>
    <property type="match status" value="1"/>
</dbReference>
<accession>A0ABQ1YSQ0</accession>
<keyword evidence="1" id="KW-1133">Transmembrane helix</keyword>
<dbReference type="EMBL" id="BMFT01000005">
    <property type="protein sequence ID" value="GGH37395.1"/>
    <property type="molecule type" value="Genomic_DNA"/>
</dbReference>
<sequence length="228" mass="26243">MYCYNCGTNVYEDDKFCVKCGAIVKPRQESNPDVPGFLRTTTHVDQETNEPATQNLAEDLKLFVGPRASVYARKWEENSHWNWAAFLFGGYWLLYRGMYLYLLIYIIGEALILNIASSMYPRFYFSSEMVIVLLFTNLITKIAFTAIANKLYLHHAKRKINAIKLRHPKDKETCDAKIVQAGETSLYIPIALAILPLLAAFVVMLFSFLHTYKQVNLDIQQHSQQVSR</sequence>
<comment type="caution">
    <text evidence="3">The sequence shown here is derived from an EMBL/GenBank/DDBJ whole genome shotgun (WGS) entry which is preliminary data.</text>
</comment>
<proteinExistence type="predicted"/>
<dbReference type="InterPro" id="IPR026870">
    <property type="entry name" value="Zinc_ribbon_dom"/>
</dbReference>
<feature type="transmembrane region" description="Helical" evidence="1">
    <location>
        <begin position="98"/>
        <end position="117"/>
    </location>
</feature>
<organism evidence="3 4">
    <name type="scientific">Paenibacillus segetis</name>
    <dbReference type="NCBI Taxonomy" id="1325360"/>
    <lineage>
        <taxon>Bacteria</taxon>
        <taxon>Bacillati</taxon>
        <taxon>Bacillota</taxon>
        <taxon>Bacilli</taxon>
        <taxon>Bacillales</taxon>
        <taxon>Paenibacillaceae</taxon>
        <taxon>Paenibacillus</taxon>
    </lineage>
</organism>
<name>A0ABQ1YSQ0_9BACL</name>
<evidence type="ECO:0000259" key="2">
    <source>
        <dbReference type="Pfam" id="PF13240"/>
    </source>
</evidence>
<keyword evidence="4" id="KW-1185">Reference proteome</keyword>
<dbReference type="InterPro" id="IPR024399">
    <property type="entry name" value="DUF2628"/>
</dbReference>
<dbReference type="Pfam" id="PF10947">
    <property type="entry name" value="DUF2628"/>
    <property type="match status" value="1"/>
</dbReference>
<dbReference type="Proteomes" id="UP000659344">
    <property type="component" value="Unassembled WGS sequence"/>
</dbReference>